<evidence type="ECO:0000256" key="1">
    <source>
        <dbReference type="ARBA" id="ARBA00022670"/>
    </source>
</evidence>
<evidence type="ECO:0000256" key="6">
    <source>
        <dbReference type="SAM" id="MobiDB-lite"/>
    </source>
</evidence>
<dbReference type="RefSeq" id="XP_019619995.1">
    <property type="nucleotide sequence ID" value="XM_019764436.1"/>
</dbReference>
<keyword evidence="4" id="KW-1015">Disulfide bond</keyword>
<feature type="signal peptide" evidence="7">
    <location>
        <begin position="1"/>
        <end position="24"/>
    </location>
</feature>
<dbReference type="PROSITE" id="PS50240">
    <property type="entry name" value="TRYPSIN_DOM"/>
    <property type="match status" value="1"/>
</dbReference>
<dbReference type="PRINTS" id="PR00722">
    <property type="entry name" value="CHYMOTRYPSIN"/>
</dbReference>
<keyword evidence="7" id="KW-0732">Signal</keyword>
<dbReference type="GO" id="GO:0006508">
    <property type="term" value="P:proteolysis"/>
    <property type="evidence" value="ECO:0007669"/>
    <property type="project" value="UniProtKB-KW"/>
</dbReference>
<feature type="region of interest" description="Disordered" evidence="6">
    <location>
        <begin position="118"/>
        <end position="186"/>
    </location>
</feature>
<protein>
    <submittedName>
        <fullName evidence="10">Serine protease 33-like</fullName>
    </submittedName>
</protein>
<evidence type="ECO:0000313" key="10">
    <source>
        <dbReference type="RefSeq" id="XP_019619995.1"/>
    </source>
</evidence>
<dbReference type="CDD" id="cd00190">
    <property type="entry name" value="Tryp_SPc"/>
    <property type="match status" value="1"/>
</dbReference>
<keyword evidence="2 5" id="KW-0378">Hydrolase</keyword>
<evidence type="ECO:0000259" key="8">
    <source>
        <dbReference type="PROSITE" id="PS50240"/>
    </source>
</evidence>
<evidence type="ECO:0000256" key="7">
    <source>
        <dbReference type="SAM" id="SignalP"/>
    </source>
</evidence>
<dbReference type="KEGG" id="bbel:109466689"/>
<dbReference type="FunFam" id="2.40.10.10:FF:000003">
    <property type="entry name" value="Transmembrane serine protease 3"/>
    <property type="match status" value="1"/>
</dbReference>
<evidence type="ECO:0000256" key="5">
    <source>
        <dbReference type="RuleBase" id="RU363034"/>
    </source>
</evidence>
<keyword evidence="3 5" id="KW-0720">Serine protease</keyword>
<evidence type="ECO:0000313" key="9">
    <source>
        <dbReference type="Proteomes" id="UP000515135"/>
    </source>
</evidence>
<dbReference type="Proteomes" id="UP000515135">
    <property type="component" value="Unplaced"/>
</dbReference>
<dbReference type="PROSITE" id="PS50092">
    <property type="entry name" value="TSP1"/>
    <property type="match status" value="1"/>
</dbReference>
<dbReference type="InterPro" id="IPR001254">
    <property type="entry name" value="Trypsin_dom"/>
</dbReference>
<reference evidence="10" key="1">
    <citation type="submission" date="2025-08" db="UniProtKB">
        <authorList>
            <consortium name="RefSeq"/>
        </authorList>
    </citation>
    <scope>IDENTIFICATION</scope>
    <source>
        <tissue evidence="10">Gonad</tissue>
    </source>
</reference>
<dbReference type="InterPro" id="IPR001314">
    <property type="entry name" value="Peptidase_S1A"/>
</dbReference>
<feature type="compositionally biased region" description="Acidic residues" evidence="6">
    <location>
        <begin position="153"/>
        <end position="172"/>
    </location>
</feature>
<dbReference type="PANTHER" id="PTHR24252:SF7">
    <property type="entry name" value="HYALIN"/>
    <property type="match status" value="1"/>
</dbReference>
<dbReference type="PROSITE" id="PS00134">
    <property type="entry name" value="TRYPSIN_HIS"/>
    <property type="match status" value="1"/>
</dbReference>
<dbReference type="SMART" id="SM00020">
    <property type="entry name" value="Tryp_SPc"/>
    <property type="match status" value="1"/>
</dbReference>
<organism evidence="9 10">
    <name type="scientific">Branchiostoma belcheri</name>
    <name type="common">Amphioxus</name>
    <dbReference type="NCBI Taxonomy" id="7741"/>
    <lineage>
        <taxon>Eukaryota</taxon>
        <taxon>Metazoa</taxon>
        <taxon>Chordata</taxon>
        <taxon>Cephalochordata</taxon>
        <taxon>Leptocardii</taxon>
        <taxon>Amphioxiformes</taxon>
        <taxon>Branchiostomatidae</taxon>
        <taxon>Branchiostoma</taxon>
    </lineage>
</organism>
<gene>
    <name evidence="10" type="primary">LOC109466689</name>
</gene>
<dbReference type="InterPro" id="IPR033116">
    <property type="entry name" value="TRYPSIN_SER"/>
</dbReference>
<dbReference type="PANTHER" id="PTHR24252">
    <property type="entry name" value="ACROSIN-RELATED"/>
    <property type="match status" value="1"/>
</dbReference>
<dbReference type="GO" id="GO:0004252">
    <property type="term" value="F:serine-type endopeptidase activity"/>
    <property type="evidence" value="ECO:0007669"/>
    <property type="project" value="InterPro"/>
</dbReference>
<feature type="domain" description="Peptidase S1" evidence="8">
    <location>
        <begin position="196"/>
        <end position="435"/>
    </location>
</feature>
<name>A0A6P4XTK2_BRABE</name>
<keyword evidence="1 5" id="KW-0645">Protease</keyword>
<dbReference type="Gene3D" id="2.40.10.10">
    <property type="entry name" value="Trypsin-like serine proteases"/>
    <property type="match status" value="1"/>
</dbReference>
<dbReference type="GeneID" id="109466689"/>
<dbReference type="OrthoDB" id="10004439at2759"/>
<evidence type="ECO:0000256" key="3">
    <source>
        <dbReference type="ARBA" id="ARBA00022825"/>
    </source>
</evidence>
<keyword evidence="9" id="KW-1185">Reference proteome</keyword>
<dbReference type="InterPro" id="IPR000884">
    <property type="entry name" value="TSP1_rpt"/>
</dbReference>
<evidence type="ECO:0000256" key="4">
    <source>
        <dbReference type="ARBA" id="ARBA00023157"/>
    </source>
</evidence>
<dbReference type="SMART" id="SM00209">
    <property type="entry name" value="TSP1"/>
    <property type="match status" value="1"/>
</dbReference>
<dbReference type="InterPro" id="IPR018114">
    <property type="entry name" value="TRYPSIN_HIS"/>
</dbReference>
<dbReference type="SUPFAM" id="SSF50494">
    <property type="entry name" value="Trypsin-like serine proteases"/>
    <property type="match status" value="1"/>
</dbReference>
<dbReference type="InterPro" id="IPR009003">
    <property type="entry name" value="Peptidase_S1_PA"/>
</dbReference>
<dbReference type="AlphaFoldDB" id="A0A6P4XTK2"/>
<evidence type="ECO:0000256" key="2">
    <source>
        <dbReference type="ARBA" id="ARBA00022801"/>
    </source>
</evidence>
<dbReference type="InterPro" id="IPR043504">
    <property type="entry name" value="Peptidase_S1_PA_chymotrypsin"/>
</dbReference>
<dbReference type="PROSITE" id="PS00135">
    <property type="entry name" value="TRYPSIN_SER"/>
    <property type="match status" value="1"/>
</dbReference>
<sequence>MATPGSRKIFVLLVTVAMFQFVTQTSSFVHYYSSAEESMEGSGESSGDGSALLPDSLEEYQRYRSSRGRVPDSAFRQWSTWSRCTRSCVQKRYRECKRFLQCGDEIQTQARFCSVPGTACERPDTSTPAAPDVLPTTGDQGWLPVTERTSVEIDSEEHTEDNNGDEGEEDPYPDQSEGEFNSSGCGVKPRLPRFRIVGGRPARPGSWPWQVAMLDKEYFGHFCGGTLISPQWVLTAAHCFRRKSTQKKSLVRVGEHDFLTREDTQKNAQIAKVILHPDYTTDTDHHDIALLKLKKPVQLSPAVYPICLPEPGEFPPVGTGCYVTGWGKHVQPSWGGSNVLREVQVPIIDDVTCRETYAEYGDYAIGPGMYCAGYEEGGRDSCGGDSGGPMSCQLDGRWTMVGVTSFGDDECGRPGSYGVYTKVSHYMDWIRWVMAEHGGE</sequence>
<accession>A0A6P4XTK2</accession>
<proteinExistence type="predicted"/>
<dbReference type="Pfam" id="PF00089">
    <property type="entry name" value="Trypsin"/>
    <property type="match status" value="1"/>
</dbReference>
<feature type="chain" id="PRO_5027686545" evidence="7">
    <location>
        <begin position="25"/>
        <end position="440"/>
    </location>
</feature>